<dbReference type="InterPro" id="IPR025194">
    <property type="entry name" value="RodZ-like_C"/>
</dbReference>
<dbReference type="InterPro" id="IPR010982">
    <property type="entry name" value="Lambda_DNA-bd_dom_sf"/>
</dbReference>
<sequence length="376" mass="38559">MTVNQSETVNEAEASPRNQPVSGDTPGTLIRRAREAAGLSRKELSERMCFIGDKLTLLENDDYARLPASLYIKGYIRNICKELDIDEAPILQAYSGYCGQEEDTPAILDHVQRDSGPVAGGRRGLSGLALVSLIAVGGAFWWMNGNDGTAPSVAAVSEVAETASAPVAEPAHPEFVGDDVDLAAEEQVAPGAVSVNADEAGDSLSAPGGDAVAEAVTEPAVSAELPAEGAADTAPAEPTGTATIRSDVAAAAVESPAVTEPEPASLSEPVGSPVTGNETQASPVDAAVAAAAETAAAQARLQLSFAEDAWIEVKDASGSVLVAKLQPAGSGVDLRGEPPFKLMLGNAAATEVRFEGELVDSSPLGNRRTRRITVGH</sequence>
<dbReference type="PANTHER" id="PTHR34475:SF1">
    <property type="entry name" value="CYTOSKELETON PROTEIN RODZ"/>
    <property type="match status" value="1"/>
</dbReference>
<organism evidence="3 4">
    <name type="scientific">Microbulbifer yueqingensis</name>
    <dbReference type="NCBI Taxonomy" id="658219"/>
    <lineage>
        <taxon>Bacteria</taxon>
        <taxon>Pseudomonadati</taxon>
        <taxon>Pseudomonadota</taxon>
        <taxon>Gammaproteobacteria</taxon>
        <taxon>Cellvibrionales</taxon>
        <taxon>Microbulbiferaceae</taxon>
        <taxon>Microbulbifer</taxon>
    </lineage>
</organism>
<dbReference type="STRING" id="658219.SAMN05216212_0905"/>
<dbReference type="GO" id="GO:0003677">
    <property type="term" value="F:DNA binding"/>
    <property type="evidence" value="ECO:0007669"/>
    <property type="project" value="InterPro"/>
</dbReference>
<dbReference type="Gene3D" id="1.10.260.40">
    <property type="entry name" value="lambda repressor-like DNA-binding domains"/>
    <property type="match status" value="1"/>
</dbReference>
<dbReference type="AlphaFoldDB" id="A0A1G8WZN7"/>
<dbReference type="RefSeq" id="WP_091509110.1">
    <property type="nucleotide sequence ID" value="NZ_FNFH01000002.1"/>
</dbReference>
<dbReference type="InterPro" id="IPR050400">
    <property type="entry name" value="Bact_Cytoskel_RodZ"/>
</dbReference>
<dbReference type="Pfam" id="PF13464">
    <property type="entry name" value="RodZ_C"/>
    <property type="match status" value="1"/>
</dbReference>
<feature type="region of interest" description="Disordered" evidence="1">
    <location>
        <begin position="251"/>
        <end position="280"/>
    </location>
</feature>
<gene>
    <name evidence="3" type="ORF">SAMN05216212_0905</name>
</gene>
<evidence type="ECO:0000313" key="4">
    <source>
        <dbReference type="Proteomes" id="UP000199305"/>
    </source>
</evidence>
<keyword evidence="4" id="KW-1185">Reference proteome</keyword>
<dbReference type="OrthoDB" id="9790252at2"/>
<dbReference type="CDD" id="cd00093">
    <property type="entry name" value="HTH_XRE"/>
    <property type="match status" value="1"/>
</dbReference>
<dbReference type="EMBL" id="FNFH01000002">
    <property type="protein sequence ID" value="SDJ83546.1"/>
    <property type="molecule type" value="Genomic_DNA"/>
</dbReference>
<feature type="region of interest" description="Disordered" evidence="1">
    <location>
        <begin position="1"/>
        <end position="27"/>
    </location>
</feature>
<accession>A0A1G8WZN7</accession>
<dbReference type="InterPro" id="IPR001387">
    <property type="entry name" value="Cro/C1-type_HTH"/>
</dbReference>
<evidence type="ECO:0000256" key="1">
    <source>
        <dbReference type="SAM" id="MobiDB-lite"/>
    </source>
</evidence>
<protein>
    <submittedName>
        <fullName evidence="3">Cytoskeleton protein RodZ</fullName>
    </submittedName>
</protein>
<evidence type="ECO:0000313" key="3">
    <source>
        <dbReference type="EMBL" id="SDJ83546.1"/>
    </source>
</evidence>
<name>A0A1G8WZN7_9GAMM</name>
<proteinExistence type="predicted"/>
<dbReference type="Proteomes" id="UP000199305">
    <property type="component" value="Unassembled WGS sequence"/>
</dbReference>
<dbReference type="PANTHER" id="PTHR34475">
    <property type="match status" value="1"/>
</dbReference>
<feature type="domain" description="Cytoskeleton protein RodZ-like C-terminal" evidence="2">
    <location>
        <begin position="302"/>
        <end position="373"/>
    </location>
</feature>
<reference evidence="4" key="1">
    <citation type="submission" date="2016-10" db="EMBL/GenBank/DDBJ databases">
        <authorList>
            <person name="Varghese N."/>
            <person name="Submissions S."/>
        </authorList>
    </citation>
    <scope>NUCLEOTIDE SEQUENCE [LARGE SCALE GENOMIC DNA]</scope>
    <source>
        <strain evidence="4">CGMCC 1.10658</strain>
    </source>
</reference>
<evidence type="ECO:0000259" key="2">
    <source>
        <dbReference type="Pfam" id="PF13464"/>
    </source>
</evidence>
<dbReference type="Pfam" id="PF13413">
    <property type="entry name" value="HTH_25"/>
    <property type="match status" value="1"/>
</dbReference>